<keyword evidence="9" id="KW-0479">Metal-binding</keyword>
<evidence type="ECO:0000256" key="6">
    <source>
        <dbReference type="ARBA" id="ARBA00022989"/>
    </source>
</evidence>
<dbReference type="GO" id="GO:0005886">
    <property type="term" value="C:plasma membrane"/>
    <property type="evidence" value="ECO:0007669"/>
    <property type="project" value="UniProtKB-SubCell"/>
</dbReference>
<evidence type="ECO:0000256" key="1">
    <source>
        <dbReference type="ARBA" id="ARBA00004141"/>
    </source>
</evidence>
<dbReference type="InterPro" id="IPR006667">
    <property type="entry name" value="SLC41_membr_dom"/>
</dbReference>
<feature type="transmembrane region" description="Helical" evidence="9">
    <location>
        <begin position="315"/>
        <end position="339"/>
    </location>
</feature>
<dbReference type="GO" id="GO:0046872">
    <property type="term" value="F:metal ion binding"/>
    <property type="evidence" value="ECO:0007669"/>
    <property type="project" value="UniProtKB-KW"/>
</dbReference>
<keyword evidence="8" id="KW-0129">CBS domain</keyword>
<keyword evidence="4 9" id="KW-0812">Transmembrane</keyword>
<dbReference type="EMBL" id="FNPV01000001">
    <property type="protein sequence ID" value="SDY27539.1"/>
    <property type="molecule type" value="Genomic_DNA"/>
</dbReference>
<comment type="subunit">
    <text evidence="9">Homodimer.</text>
</comment>
<keyword evidence="3 9" id="KW-0813">Transport</keyword>
<evidence type="ECO:0000256" key="2">
    <source>
        <dbReference type="ARBA" id="ARBA00009749"/>
    </source>
</evidence>
<comment type="similarity">
    <text evidence="2 9">Belongs to the SLC41A transporter family.</text>
</comment>
<dbReference type="Gene3D" id="3.10.580.10">
    <property type="entry name" value="CBS-domain"/>
    <property type="match status" value="1"/>
</dbReference>
<feature type="transmembrane region" description="Helical" evidence="9">
    <location>
        <begin position="360"/>
        <end position="381"/>
    </location>
</feature>
<feature type="transmembrane region" description="Helical" evidence="9">
    <location>
        <begin position="387"/>
        <end position="412"/>
    </location>
</feature>
<dbReference type="SUPFAM" id="SSF161093">
    <property type="entry name" value="MgtE membrane domain-like"/>
    <property type="match status" value="1"/>
</dbReference>
<evidence type="ECO:0000256" key="9">
    <source>
        <dbReference type="RuleBase" id="RU362011"/>
    </source>
</evidence>
<evidence type="ECO:0000256" key="4">
    <source>
        <dbReference type="ARBA" id="ARBA00022692"/>
    </source>
</evidence>
<dbReference type="Gene3D" id="1.25.60.10">
    <property type="entry name" value="MgtE N-terminal domain-like"/>
    <property type="match status" value="1"/>
</dbReference>
<organism evidence="11 12">
    <name type="scientific">Tindallia californiensis</name>
    <dbReference type="NCBI Taxonomy" id="159292"/>
    <lineage>
        <taxon>Bacteria</taxon>
        <taxon>Bacillati</taxon>
        <taxon>Bacillota</taxon>
        <taxon>Clostridia</taxon>
        <taxon>Peptostreptococcales</taxon>
        <taxon>Tindalliaceae</taxon>
        <taxon>Tindallia</taxon>
    </lineage>
</organism>
<dbReference type="InterPro" id="IPR006668">
    <property type="entry name" value="Mg_transptr_MgtE_intracell_dom"/>
</dbReference>
<proteinExistence type="inferred from homology"/>
<dbReference type="SUPFAM" id="SSF54631">
    <property type="entry name" value="CBS-domain pair"/>
    <property type="match status" value="1"/>
</dbReference>
<comment type="subcellular location">
    <subcellularLocation>
        <location evidence="9">Cell membrane</location>
        <topology evidence="9">Multi-pass membrane protein</topology>
    </subcellularLocation>
    <subcellularLocation>
        <location evidence="1">Membrane</location>
        <topology evidence="1">Multi-pass membrane protein</topology>
    </subcellularLocation>
</comment>
<dbReference type="InterPro" id="IPR036739">
    <property type="entry name" value="SLC41_membr_dom_sf"/>
</dbReference>
<feature type="transmembrane region" description="Helical" evidence="9">
    <location>
        <begin position="286"/>
        <end position="303"/>
    </location>
</feature>
<evidence type="ECO:0000256" key="3">
    <source>
        <dbReference type="ARBA" id="ARBA00022448"/>
    </source>
</evidence>
<comment type="caution">
    <text evidence="9">Lacks conserved residue(s) required for the propagation of feature annotation.</text>
</comment>
<dbReference type="PANTHER" id="PTHR43773">
    <property type="entry name" value="MAGNESIUM TRANSPORTER MGTE"/>
    <property type="match status" value="1"/>
</dbReference>
<dbReference type="AlphaFoldDB" id="A0A1H3IJT3"/>
<dbReference type="SUPFAM" id="SSF158791">
    <property type="entry name" value="MgtE N-terminal domain-like"/>
    <property type="match status" value="1"/>
</dbReference>
<name>A0A1H3IJT3_9FIRM</name>
<dbReference type="CDD" id="cd04606">
    <property type="entry name" value="CBS_pair_Mg_transporter"/>
    <property type="match status" value="1"/>
</dbReference>
<sequence length="452" mass="49879">MPGLSEELNNEIVEAIRNEDAETLRHILDEIHPYDMAQALLNLDEEERKIFSKLTDEELADILEELDHEEQQSLLETIGLVRGARIIERMAPDDAADYLGELNEAEKEEILSKLDQEIASDIRQLLRYPDNTAGGLMTIDYFFLYQYDTVERAISRLRNLAPDAESIYYLFVVDDSHRLIGVVSLRELIVANPETMVEDIMSERVVSVPVDMDQEEVAKTMGNYGFLALPVIKGEKMVGVVTVDDAIEVIEEEASEDMMKFGGISGSEDGLQDLSIGPIKASMNRIPWLVLLLGVGVLAGNIIDRFEETLDAVVVLAVFIPMIADMAGNTGTQSLAVVVRGLTMGQFSGKNVWKLLKREAIVGVIIGIVNGVLISIIAALWQRSMMLGFVIGLSLSITLFVATLAGTVVPLIMTKLKIDPAVASGPFITTVNDIVGLTIYFTVATRFMHYLV</sequence>
<keyword evidence="7 9" id="KW-0472">Membrane</keyword>
<dbReference type="SMART" id="SM00924">
    <property type="entry name" value="MgtE_N"/>
    <property type="match status" value="1"/>
</dbReference>
<accession>A0A1H3IJT3</accession>
<dbReference type="InterPro" id="IPR000644">
    <property type="entry name" value="CBS_dom"/>
</dbReference>
<dbReference type="Pfam" id="PF03448">
    <property type="entry name" value="MgtE_N"/>
    <property type="match status" value="1"/>
</dbReference>
<dbReference type="Pfam" id="PF01769">
    <property type="entry name" value="MgtE"/>
    <property type="match status" value="1"/>
</dbReference>
<feature type="domain" description="CBS" evidence="10">
    <location>
        <begin position="137"/>
        <end position="200"/>
    </location>
</feature>
<dbReference type="PROSITE" id="PS51371">
    <property type="entry name" value="CBS"/>
    <property type="match status" value="2"/>
</dbReference>
<evidence type="ECO:0000259" key="10">
    <source>
        <dbReference type="PROSITE" id="PS51371"/>
    </source>
</evidence>
<dbReference type="RefSeq" id="WP_093309964.1">
    <property type="nucleotide sequence ID" value="NZ_FNPV01000001.1"/>
</dbReference>
<dbReference type="NCBIfam" id="TIGR00400">
    <property type="entry name" value="mgtE"/>
    <property type="match status" value="1"/>
</dbReference>
<keyword evidence="9" id="KW-1003">Cell membrane</keyword>
<keyword evidence="12" id="KW-1185">Reference proteome</keyword>
<reference evidence="11 12" key="1">
    <citation type="submission" date="2016-10" db="EMBL/GenBank/DDBJ databases">
        <authorList>
            <person name="de Groot N.N."/>
        </authorList>
    </citation>
    <scope>NUCLEOTIDE SEQUENCE [LARGE SCALE GENOMIC DNA]</scope>
    <source>
        <strain evidence="11 12">APO</strain>
    </source>
</reference>
<dbReference type="PANTHER" id="PTHR43773:SF1">
    <property type="entry name" value="MAGNESIUM TRANSPORTER MGTE"/>
    <property type="match status" value="1"/>
</dbReference>
<feature type="domain" description="CBS" evidence="10">
    <location>
        <begin position="201"/>
        <end position="256"/>
    </location>
</feature>
<dbReference type="Pfam" id="PF00571">
    <property type="entry name" value="CBS"/>
    <property type="match status" value="2"/>
</dbReference>
<dbReference type="InterPro" id="IPR006669">
    <property type="entry name" value="MgtE_transporter"/>
</dbReference>
<dbReference type="InterPro" id="IPR038076">
    <property type="entry name" value="MgtE_N_sf"/>
</dbReference>
<keyword evidence="5 9" id="KW-0460">Magnesium</keyword>
<dbReference type="OrthoDB" id="9790355at2"/>
<evidence type="ECO:0000256" key="8">
    <source>
        <dbReference type="PROSITE-ProRule" id="PRU00703"/>
    </source>
</evidence>
<evidence type="ECO:0000313" key="11">
    <source>
        <dbReference type="EMBL" id="SDY27539.1"/>
    </source>
</evidence>
<dbReference type="InterPro" id="IPR046342">
    <property type="entry name" value="CBS_dom_sf"/>
</dbReference>
<dbReference type="Proteomes" id="UP000199230">
    <property type="component" value="Unassembled WGS sequence"/>
</dbReference>
<dbReference type="SMART" id="SM00116">
    <property type="entry name" value="CBS"/>
    <property type="match status" value="2"/>
</dbReference>
<dbReference type="Gene3D" id="1.10.357.20">
    <property type="entry name" value="SLC41 divalent cation transporters, integral membrane domain"/>
    <property type="match status" value="1"/>
</dbReference>
<evidence type="ECO:0000313" key="12">
    <source>
        <dbReference type="Proteomes" id="UP000199230"/>
    </source>
</evidence>
<comment type="function">
    <text evidence="9">Acts as a magnesium transporter.</text>
</comment>
<dbReference type="STRING" id="159292.SAMN05192546_101171"/>
<dbReference type="GO" id="GO:0015095">
    <property type="term" value="F:magnesium ion transmembrane transporter activity"/>
    <property type="evidence" value="ECO:0007669"/>
    <property type="project" value="UniProtKB-UniRule"/>
</dbReference>
<evidence type="ECO:0000256" key="5">
    <source>
        <dbReference type="ARBA" id="ARBA00022842"/>
    </source>
</evidence>
<evidence type="ECO:0000256" key="7">
    <source>
        <dbReference type="ARBA" id="ARBA00023136"/>
    </source>
</evidence>
<keyword evidence="6 9" id="KW-1133">Transmembrane helix</keyword>
<protein>
    <recommendedName>
        <fullName evidence="9">Magnesium transporter MgtE</fullName>
    </recommendedName>
</protein>
<gene>
    <name evidence="11" type="ORF">SAMN05192546_101171</name>
</gene>